<evidence type="ECO:0000256" key="1">
    <source>
        <dbReference type="ARBA" id="ARBA00000032"/>
    </source>
</evidence>
<sequence length="593" mass="66361">MSKEARYANQVLRWLGFALVMGFIIVHLRGAPAEALDTAVGANRPATLSGSSLWQPLRRPKAGPGDERLQATYETEVRGVDASTLAERAQETPSQTEVALGSLPWVQQARQEVVDANQNSSLVMLVEVCRHGARVPLSTYPRDPLPYRKWPEGVGQLTTIGIQQQVGLGKALRYIYGDFVPADYHVTDVHVRSSDIDRALMSASSQLTGLFADHPAAFVDRYQPVPVHTVSTDVDVVMLPGVRCPRWQELQAITRHSVAWRQREAEHQLFLDRLGRVIMGLGRPANMDDIATAYDVWQCDEAQGISLPPDVNRSVREQVDELYGLSFAELYRDAEASSLTGGPLALQILNMLRTKVAGLRTEKFILFSGHDTTLMALLSVLQTLPTRAPPFNSTVIFELRKYVVPPSVENPLSAPVFDEIPPQGPPPEQSQRRWSRTTQRYVYDDQPPSSLASWFLIVRYNWKAIQIPGCQLECPLERFIQLIEPRTFSASSKLLHKTACHAHVYNWLNAANTPNYLAASLAKRKWGVVFILGILSGILIFLGCVVVFWLGWRFGKRRHPENVYHPVVVQPLSWETTRMRTFSDTTPAPVGSM</sequence>
<evidence type="ECO:0000256" key="6">
    <source>
        <dbReference type="ARBA" id="ARBA00023180"/>
    </source>
</evidence>
<dbReference type="GO" id="GO:0003993">
    <property type="term" value="F:acid phosphatase activity"/>
    <property type="evidence" value="ECO:0007669"/>
    <property type="project" value="UniProtKB-EC"/>
</dbReference>
<keyword evidence="8" id="KW-0472">Membrane</keyword>
<organism evidence="9 10">
    <name type="scientific">Cyanidiococcus yangmingshanensis</name>
    <dbReference type="NCBI Taxonomy" id="2690220"/>
    <lineage>
        <taxon>Eukaryota</taxon>
        <taxon>Rhodophyta</taxon>
        <taxon>Bangiophyceae</taxon>
        <taxon>Cyanidiales</taxon>
        <taxon>Cyanidiaceae</taxon>
        <taxon>Cyanidiococcus</taxon>
    </lineage>
</organism>
<dbReference type="PANTHER" id="PTHR11567:SF211">
    <property type="entry name" value="PROSTATIC ACID PHOSPHATASE"/>
    <property type="match status" value="1"/>
</dbReference>
<evidence type="ECO:0000256" key="4">
    <source>
        <dbReference type="ARBA" id="ARBA00022801"/>
    </source>
</evidence>
<evidence type="ECO:0000256" key="5">
    <source>
        <dbReference type="ARBA" id="ARBA00023157"/>
    </source>
</evidence>
<dbReference type="InterPro" id="IPR050645">
    <property type="entry name" value="Histidine_acid_phosphatase"/>
</dbReference>
<evidence type="ECO:0000256" key="3">
    <source>
        <dbReference type="ARBA" id="ARBA00022729"/>
    </source>
</evidence>
<evidence type="ECO:0000313" key="10">
    <source>
        <dbReference type="Proteomes" id="UP000530660"/>
    </source>
</evidence>
<name>A0A7J7ILH4_9RHOD</name>
<keyword evidence="3" id="KW-0732">Signal</keyword>
<dbReference type="OrthoDB" id="258392at2759"/>
<dbReference type="PANTHER" id="PTHR11567">
    <property type="entry name" value="ACID PHOSPHATASE-RELATED"/>
    <property type="match status" value="1"/>
</dbReference>
<keyword evidence="5" id="KW-1015">Disulfide bond</keyword>
<reference evidence="9 10" key="1">
    <citation type="journal article" date="2020" name="J. Phycol.">
        <title>Comparative genome analysis reveals Cyanidiococcus gen. nov., a new extremophilic red algal genus sister to Cyanidioschyzon (Cyanidioschyzonaceae, Rhodophyta).</title>
        <authorList>
            <person name="Liu S.-L."/>
            <person name="Chiang Y.-R."/>
            <person name="Yoon H.S."/>
            <person name="Fu H.-Y."/>
        </authorList>
    </citation>
    <scope>NUCLEOTIDE SEQUENCE [LARGE SCALE GENOMIC DNA]</scope>
    <source>
        <strain evidence="9 10">THAL066</strain>
    </source>
</reference>
<keyword evidence="6" id="KW-0325">Glycoprotein</keyword>
<dbReference type="Pfam" id="PF00328">
    <property type="entry name" value="His_Phos_2"/>
    <property type="match status" value="1"/>
</dbReference>
<protein>
    <recommendedName>
        <fullName evidence="11">Lysophosphatidic acid phosphatase type 6</fullName>
    </recommendedName>
</protein>
<dbReference type="Gene3D" id="3.40.50.1240">
    <property type="entry name" value="Phosphoglycerate mutase-like"/>
    <property type="match status" value="1"/>
</dbReference>
<keyword evidence="8" id="KW-0812">Transmembrane</keyword>
<dbReference type="CDD" id="cd07061">
    <property type="entry name" value="HP_HAP_like"/>
    <property type="match status" value="1"/>
</dbReference>
<evidence type="ECO:0008006" key="11">
    <source>
        <dbReference type="Google" id="ProtNLM"/>
    </source>
</evidence>
<proteinExistence type="inferred from homology"/>
<dbReference type="InterPro" id="IPR029033">
    <property type="entry name" value="His_PPase_superfam"/>
</dbReference>
<dbReference type="InterPro" id="IPR000560">
    <property type="entry name" value="His_Pase_clade-2"/>
</dbReference>
<comment type="catalytic activity">
    <reaction evidence="1">
        <text>a phosphate monoester + H2O = an alcohol + phosphate</text>
        <dbReference type="Rhea" id="RHEA:15017"/>
        <dbReference type="ChEBI" id="CHEBI:15377"/>
        <dbReference type="ChEBI" id="CHEBI:30879"/>
        <dbReference type="ChEBI" id="CHEBI:43474"/>
        <dbReference type="ChEBI" id="CHEBI:67140"/>
        <dbReference type="EC" id="3.1.3.2"/>
    </reaction>
</comment>
<evidence type="ECO:0000313" key="9">
    <source>
        <dbReference type="EMBL" id="KAF6003151.1"/>
    </source>
</evidence>
<keyword evidence="4" id="KW-0378">Hydrolase</keyword>
<dbReference type="SUPFAM" id="SSF53254">
    <property type="entry name" value="Phosphoglycerate mutase-like"/>
    <property type="match status" value="1"/>
</dbReference>
<keyword evidence="10" id="KW-1185">Reference proteome</keyword>
<evidence type="ECO:0000256" key="8">
    <source>
        <dbReference type="SAM" id="Phobius"/>
    </source>
</evidence>
<feature type="transmembrane region" description="Helical" evidence="8">
    <location>
        <begin position="526"/>
        <end position="550"/>
    </location>
</feature>
<comment type="similarity">
    <text evidence="2">Belongs to the histidine acid phosphatase family.</text>
</comment>
<evidence type="ECO:0000256" key="7">
    <source>
        <dbReference type="SAM" id="MobiDB-lite"/>
    </source>
</evidence>
<dbReference type="AlphaFoldDB" id="A0A7J7ILH4"/>
<dbReference type="Proteomes" id="UP000530660">
    <property type="component" value="Unassembled WGS sequence"/>
</dbReference>
<comment type="caution">
    <text evidence="9">The sequence shown here is derived from an EMBL/GenBank/DDBJ whole genome shotgun (WGS) entry which is preliminary data.</text>
</comment>
<feature type="region of interest" description="Disordered" evidence="7">
    <location>
        <begin position="416"/>
        <end position="436"/>
    </location>
</feature>
<dbReference type="EMBL" id="VWRR01000008">
    <property type="protein sequence ID" value="KAF6003151.1"/>
    <property type="molecule type" value="Genomic_DNA"/>
</dbReference>
<evidence type="ECO:0000256" key="2">
    <source>
        <dbReference type="ARBA" id="ARBA00005375"/>
    </source>
</evidence>
<accession>A0A7J7ILH4</accession>
<gene>
    <name evidence="9" type="ORF">F1559_004664</name>
</gene>
<keyword evidence="8" id="KW-1133">Transmembrane helix</keyword>